<keyword evidence="2" id="KW-0819">tRNA processing</keyword>
<dbReference type="InterPro" id="IPR012094">
    <property type="entry name" value="tRNA_Ile_lys_synt"/>
</dbReference>
<comment type="caution">
    <text evidence="6">The sequence shown here is derived from an EMBL/GenBank/DDBJ whole genome shotgun (WGS) entry which is preliminary data.</text>
</comment>
<dbReference type="Gene3D" id="3.40.50.620">
    <property type="entry name" value="HUPs"/>
    <property type="match status" value="1"/>
</dbReference>
<dbReference type="PANTHER" id="PTHR43033:SF1">
    <property type="entry name" value="TRNA(ILE)-LYSIDINE SYNTHASE-RELATED"/>
    <property type="match status" value="1"/>
</dbReference>
<dbReference type="GO" id="GO:0016879">
    <property type="term" value="F:ligase activity, forming carbon-nitrogen bonds"/>
    <property type="evidence" value="ECO:0007669"/>
    <property type="project" value="InterPro"/>
</dbReference>
<dbReference type="Pfam" id="PF01171">
    <property type="entry name" value="ATP_bind_3"/>
    <property type="match status" value="1"/>
</dbReference>
<dbReference type="EMBL" id="LJCR01000164">
    <property type="protein sequence ID" value="KPV53854.1"/>
    <property type="molecule type" value="Genomic_DNA"/>
</dbReference>
<sequence>MSDLVSAVRAALAAHHMLAGPAPVVVAVSGGPDSLALLHILHQLAPELGVGLHVAHLDHQIRGAESAAEAQFVARLAQEWGIPATLAARDVPARAAAARTNL</sequence>
<dbReference type="SUPFAM" id="SSF52402">
    <property type="entry name" value="Adenine nucleotide alpha hydrolases-like"/>
    <property type="match status" value="1"/>
</dbReference>
<evidence type="ECO:0000256" key="2">
    <source>
        <dbReference type="ARBA" id="ARBA00022694"/>
    </source>
</evidence>
<feature type="domain" description="tRNA(Ile)-lysidine/2-thiocytidine synthase N-terminal" evidence="5">
    <location>
        <begin position="24"/>
        <end position="91"/>
    </location>
</feature>
<keyword evidence="4" id="KW-0067">ATP-binding</keyword>
<evidence type="ECO:0000256" key="4">
    <source>
        <dbReference type="ARBA" id="ARBA00022840"/>
    </source>
</evidence>
<proteinExistence type="predicted"/>
<keyword evidence="3" id="KW-0547">Nucleotide-binding</keyword>
<dbReference type="AlphaFoldDB" id="A0A0P9DUU1"/>
<dbReference type="InterPro" id="IPR011063">
    <property type="entry name" value="TilS/TtcA_N"/>
</dbReference>
<evidence type="ECO:0000256" key="1">
    <source>
        <dbReference type="ARBA" id="ARBA00022598"/>
    </source>
</evidence>
<feature type="non-terminal residue" evidence="6">
    <location>
        <position position="102"/>
    </location>
</feature>
<evidence type="ECO:0000313" key="7">
    <source>
        <dbReference type="Proteomes" id="UP000050509"/>
    </source>
</evidence>
<name>A0A0P9DUU1_9CHLR</name>
<keyword evidence="1" id="KW-0436">Ligase</keyword>
<keyword evidence="7" id="KW-1185">Reference proteome</keyword>
<protein>
    <recommendedName>
        <fullName evidence="5">tRNA(Ile)-lysidine/2-thiocytidine synthase N-terminal domain-containing protein</fullName>
    </recommendedName>
</protein>
<gene>
    <name evidence="6" type="ORF">SE17_07185</name>
</gene>
<reference evidence="6 7" key="1">
    <citation type="submission" date="2015-09" db="EMBL/GenBank/DDBJ databases">
        <title>Draft genome sequence of Kouleothrix aurantiaca JCM 19913.</title>
        <authorList>
            <person name="Hemp J."/>
        </authorList>
    </citation>
    <scope>NUCLEOTIDE SEQUENCE [LARGE SCALE GENOMIC DNA]</scope>
    <source>
        <strain evidence="6 7">COM-B</strain>
    </source>
</reference>
<dbReference type="PATRIC" id="fig|186479.3.peg.2505"/>
<evidence type="ECO:0000313" key="6">
    <source>
        <dbReference type="EMBL" id="KPV53854.1"/>
    </source>
</evidence>
<accession>A0A0P9DUU1</accession>
<dbReference type="InterPro" id="IPR014729">
    <property type="entry name" value="Rossmann-like_a/b/a_fold"/>
</dbReference>
<dbReference type="Proteomes" id="UP000050509">
    <property type="component" value="Unassembled WGS sequence"/>
</dbReference>
<evidence type="ECO:0000256" key="3">
    <source>
        <dbReference type="ARBA" id="ARBA00022741"/>
    </source>
</evidence>
<dbReference type="PANTHER" id="PTHR43033">
    <property type="entry name" value="TRNA(ILE)-LYSIDINE SYNTHASE-RELATED"/>
    <property type="match status" value="1"/>
</dbReference>
<dbReference type="GO" id="GO:0008033">
    <property type="term" value="P:tRNA processing"/>
    <property type="evidence" value="ECO:0007669"/>
    <property type="project" value="UniProtKB-KW"/>
</dbReference>
<dbReference type="GO" id="GO:0005524">
    <property type="term" value="F:ATP binding"/>
    <property type="evidence" value="ECO:0007669"/>
    <property type="project" value="UniProtKB-KW"/>
</dbReference>
<evidence type="ECO:0000259" key="5">
    <source>
        <dbReference type="Pfam" id="PF01171"/>
    </source>
</evidence>
<organism evidence="6 7">
    <name type="scientific">Kouleothrix aurantiaca</name>
    <dbReference type="NCBI Taxonomy" id="186479"/>
    <lineage>
        <taxon>Bacteria</taxon>
        <taxon>Bacillati</taxon>
        <taxon>Chloroflexota</taxon>
        <taxon>Chloroflexia</taxon>
        <taxon>Chloroflexales</taxon>
        <taxon>Roseiflexineae</taxon>
        <taxon>Roseiflexaceae</taxon>
        <taxon>Kouleothrix</taxon>
    </lineage>
</organism>